<dbReference type="InterPro" id="IPR011990">
    <property type="entry name" value="TPR-like_helical_dom_sf"/>
</dbReference>
<accession>A0A3S4RGE6</accession>
<evidence type="ECO:0000313" key="2">
    <source>
        <dbReference type="Proteomes" id="UP000285301"/>
    </source>
</evidence>
<comment type="caution">
    <text evidence="1">The sequence shown here is derived from an EMBL/GenBank/DDBJ whole genome shotgun (WGS) entry which is preliminary data.</text>
</comment>
<dbReference type="OrthoDB" id="6421628at2759"/>
<keyword evidence="2" id="KW-1185">Reference proteome</keyword>
<sequence length="1031" mass="119356">MELLKSHREVNEIFDLFYMNKFDEAYSRCDEKLDTSILHSHMKGFLIFLYSLLTLESDEIAKGKEQVEKTLAFLTKKRKVSSISENLSNFFWKPDVNKYTNLEVHAELIYAECQVMMGLLTFFGDQSIMSLIKGALRINASNQSFKFCQTILNERKVWGSEELKMHFESGVCNGIGVFNLVVSLLPKNIMKLLTIVGFSGDKQVALDMIKRCTTLKEGLRNRVSILVIETFSLYIEQLMGMGEIDSDWVGSLVDDVKSRFPKAVFVLFFSGKYKLLKGQPDKAAKEFLDCLALQDEWRQVHNICNWDLIWCYGLQNDWQNAMNRAKVLRNECAYSPATNEYQYAIFKMMKLEEENYCDIKGEVHENMENVLKLKKRYAGKTIPQEKFLCTRAKLYLEEGGRTPLVALLEMYYVWNVLSMTGNNTELIDPLLEKTDKKLRELQNEELMNAKFDDIGVLLLVKGVLLRNRNDNGKAEQCFHEIIESGNKITRDTFIVPHATLELGITYLKARKISEATKWLNKAKSGGEKFLNESVVSLRSEIEKGKAEIERTVQLCVRKRKTHTFVESFTTFIWKIDVDRYTDYEVHAELIYGECQIFMGLLTFFGDQSIMSLIKGALRMTTANNCFKFCQKILKERQNWESDEAKMHFESGVYNGIGIFNLVLSCLPKKILKLLTIAGFSGDRNIALSMIKKCTNLKEGIRRPGAVIVIQTFNIYFEQIMGLSEIDSEWIESLVDENRKRYPNSVFVLFFSARSYLLKGEPEKASKELIKCIEIQDSWKQVHNICYWDLVWSCALRNDWENAAEYSKLLRIQSPYSPATNEYQFAVFKLMQMEDEKRGDLKEIVDASMKSVGSLKKRYAGKTIPQEKFVCTRASQYSEEGRLPLVALLELFYIWNILSMTNDNETLIKPLIARIDRAREELKQNDKARNDDRFVLLLAKGVLLRNKKDFGKAEQCFLEIINSEEKIIRDTYIVPHTTLELGITYLKCEEYEKANIWLNKTKCCYEKFLNESIVNLRVTAALRKLSELKVNE</sequence>
<dbReference type="EMBL" id="NCKU01000345">
    <property type="protein sequence ID" value="RWS15883.1"/>
    <property type="molecule type" value="Genomic_DNA"/>
</dbReference>
<dbReference type="InterPro" id="IPR019412">
    <property type="entry name" value="IML2/TPR_39"/>
</dbReference>
<dbReference type="SUPFAM" id="SSF48452">
    <property type="entry name" value="TPR-like"/>
    <property type="match status" value="2"/>
</dbReference>
<dbReference type="AlphaFoldDB" id="A0A3S4RGE6"/>
<protein>
    <submittedName>
        <fullName evidence="1">Tetratricopeptide repeat protein 39B-like protein</fullName>
    </submittedName>
</protein>
<dbReference type="Gene3D" id="1.25.40.10">
    <property type="entry name" value="Tetratricopeptide repeat domain"/>
    <property type="match status" value="2"/>
</dbReference>
<dbReference type="Proteomes" id="UP000285301">
    <property type="component" value="Unassembled WGS sequence"/>
</dbReference>
<evidence type="ECO:0000313" key="1">
    <source>
        <dbReference type="EMBL" id="RWS15883.1"/>
    </source>
</evidence>
<dbReference type="PANTHER" id="PTHR31859:SF9">
    <property type="entry name" value="TETRATRICOPEPTIDE REPEAT PROTEIN 39B"/>
    <property type="match status" value="1"/>
</dbReference>
<gene>
    <name evidence="1" type="ORF">B4U79_07924</name>
</gene>
<dbReference type="PANTHER" id="PTHR31859">
    <property type="entry name" value="TETRATRICOPEPTIDE REPEAT PROTEIN 39 FAMILY MEMBER"/>
    <property type="match status" value="1"/>
</dbReference>
<dbReference type="Pfam" id="PF10300">
    <property type="entry name" value="Iml2-TPR_39"/>
    <property type="match status" value="2"/>
</dbReference>
<proteinExistence type="predicted"/>
<organism evidence="1 2">
    <name type="scientific">Dinothrombium tinctorium</name>
    <dbReference type="NCBI Taxonomy" id="1965070"/>
    <lineage>
        <taxon>Eukaryota</taxon>
        <taxon>Metazoa</taxon>
        <taxon>Ecdysozoa</taxon>
        <taxon>Arthropoda</taxon>
        <taxon>Chelicerata</taxon>
        <taxon>Arachnida</taxon>
        <taxon>Acari</taxon>
        <taxon>Acariformes</taxon>
        <taxon>Trombidiformes</taxon>
        <taxon>Prostigmata</taxon>
        <taxon>Anystina</taxon>
        <taxon>Parasitengona</taxon>
        <taxon>Trombidioidea</taxon>
        <taxon>Trombidiidae</taxon>
        <taxon>Dinothrombium</taxon>
    </lineage>
</organism>
<name>A0A3S4RGE6_9ACAR</name>
<reference evidence="1 2" key="1">
    <citation type="journal article" date="2018" name="Gigascience">
        <title>Genomes of trombidid mites reveal novel predicted allergens and laterally-transferred genes associated with secondary metabolism.</title>
        <authorList>
            <person name="Dong X."/>
            <person name="Chaisiri K."/>
            <person name="Xia D."/>
            <person name="Armstrong S.D."/>
            <person name="Fang Y."/>
            <person name="Donnelly M.J."/>
            <person name="Kadowaki T."/>
            <person name="McGarry J.W."/>
            <person name="Darby A.C."/>
            <person name="Makepeace B.L."/>
        </authorList>
    </citation>
    <scope>NUCLEOTIDE SEQUENCE [LARGE SCALE GENOMIC DNA]</scope>
    <source>
        <strain evidence="1">UoL-WK</strain>
    </source>
</reference>